<name>A0A9D4G848_DREPO</name>
<proteinExistence type="predicted"/>
<dbReference type="AlphaFoldDB" id="A0A9D4G848"/>
<reference evidence="1" key="1">
    <citation type="journal article" date="2019" name="bioRxiv">
        <title>The Genome of the Zebra Mussel, Dreissena polymorpha: A Resource for Invasive Species Research.</title>
        <authorList>
            <person name="McCartney M.A."/>
            <person name="Auch B."/>
            <person name="Kono T."/>
            <person name="Mallez S."/>
            <person name="Zhang Y."/>
            <person name="Obille A."/>
            <person name="Becker A."/>
            <person name="Abrahante J.E."/>
            <person name="Garbe J."/>
            <person name="Badalamenti J.P."/>
            <person name="Herman A."/>
            <person name="Mangelson H."/>
            <person name="Liachko I."/>
            <person name="Sullivan S."/>
            <person name="Sone E.D."/>
            <person name="Koren S."/>
            <person name="Silverstein K.A.T."/>
            <person name="Beckman K.B."/>
            <person name="Gohl D.M."/>
        </authorList>
    </citation>
    <scope>NUCLEOTIDE SEQUENCE</scope>
    <source>
        <strain evidence="1">Duluth1</strain>
        <tissue evidence="1">Whole animal</tissue>
    </source>
</reference>
<evidence type="ECO:0000313" key="1">
    <source>
        <dbReference type="EMBL" id="KAH3810493.1"/>
    </source>
</evidence>
<reference evidence="1" key="2">
    <citation type="submission" date="2020-11" db="EMBL/GenBank/DDBJ databases">
        <authorList>
            <person name="McCartney M.A."/>
            <person name="Auch B."/>
            <person name="Kono T."/>
            <person name="Mallez S."/>
            <person name="Becker A."/>
            <person name="Gohl D.M."/>
            <person name="Silverstein K.A.T."/>
            <person name="Koren S."/>
            <person name="Bechman K.B."/>
            <person name="Herman A."/>
            <person name="Abrahante J.E."/>
            <person name="Garbe J."/>
        </authorList>
    </citation>
    <scope>NUCLEOTIDE SEQUENCE</scope>
    <source>
        <strain evidence="1">Duluth1</strain>
        <tissue evidence="1">Whole animal</tissue>
    </source>
</reference>
<accession>A0A9D4G848</accession>
<dbReference type="EMBL" id="JAIWYP010000006">
    <property type="protein sequence ID" value="KAH3810493.1"/>
    <property type="molecule type" value="Genomic_DNA"/>
</dbReference>
<sequence length="69" mass="7395">MQACEGRVRSTSSTGCCFVLEDLSDADIDEDLNFLYGGDSSSSGICFIEEYCPHEGNEEPNLGGDAYCA</sequence>
<keyword evidence="2" id="KW-1185">Reference proteome</keyword>
<evidence type="ECO:0000313" key="2">
    <source>
        <dbReference type="Proteomes" id="UP000828390"/>
    </source>
</evidence>
<dbReference type="Proteomes" id="UP000828390">
    <property type="component" value="Unassembled WGS sequence"/>
</dbReference>
<gene>
    <name evidence="1" type="ORF">DPMN_138888</name>
</gene>
<protein>
    <submittedName>
        <fullName evidence="1">Uncharacterized protein</fullName>
    </submittedName>
</protein>
<organism evidence="1 2">
    <name type="scientific">Dreissena polymorpha</name>
    <name type="common">Zebra mussel</name>
    <name type="synonym">Mytilus polymorpha</name>
    <dbReference type="NCBI Taxonomy" id="45954"/>
    <lineage>
        <taxon>Eukaryota</taxon>
        <taxon>Metazoa</taxon>
        <taxon>Spiralia</taxon>
        <taxon>Lophotrochozoa</taxon>
        <taxon>Mollusca</taxon>
        <taxon>Bivalvia</taxon>
        <taxon>Autobranchia</taxon>
        <taxon>Heteroconchia</taxon>
        <taxon>Euheterodonta</taxon>
        <taxon>Imparidentia</taxon>
        <taxon>Neoheterodontei</taxon>
        <taxon>Myida</taxon>
        <taxon>Dreissenoidea</taxon>
        <taxon>Dreissenidae</taxon>
        <taxon>Dreissena</taxon>
    </lineage>
</organism>
<comment type="caution">
    <text evidence="1">The sequence shown here is derived from an EMBL/GenBank/DDBJ whole genome shotgun (WGS) entry which is preliminary data.</text>
</comment>